<evidence type="ECO:0000256" key="1">
    <source>
        <dbReference type="ARBA" id="ARBA00009324"/>
    </source>
</evidence>
<dbReference type="Proteomes" id="UP000032160">
    <property type="component" value="Chromosome I"/>
</dbReference>
<keyword evidence="4" id="KW-0812">Transmembrane</keyword>
<dbReference type="GO" id="GO:0010291">
    <property type="term" value="F:beta-carotene 3-hydroxylase activity"/>
    <property type="evidence" value="ECO:0007669"/>
    <property type="project" value="TreeGrafter"/>
</dbReference>
<keyword evidence="2" id="KW-0125">Carotenoid biosynthesis</keyword>
<dbReference type="EMBL" id="HG966617">
    <property type="protein sequence ID" value="CDO59410.1"/>
    <property type="molecule type" value="Genomic_DNA"/>
</dbReference>
<sequence>MFGPLAIVLGTIAAMELFAWWAHKNIMHGWGWAWHESHHRPRNGWFEKNDLYSVVFAGFSILLFLAGTYLWSPLWWVAAGITAYGVLYYLAHDGLVHQRWPFRYHPKGGYLGRLVESHHLHHAVHTREGCVSFGFVYAPSPDKLRAQLKESKKVA</sequence>
<dbReference type="GO" id="GO:0016123">
    <property type="term" value="P:xanthophyll biosynthetic process"/>
    <property type="evidence" value="ECO:0007669"/>
    <property type="project" value="TreeGrafter"/>
</dbReference>
<dbReference type="Pfam" id="PF04116">
    <property type="entry name" value="FA_hydroxylase"/>
    <property type="match status" value="1"/>
</dbReference>
<keyword evidence="7" id="KW-1185">Reference proteome</keyword>
<dbReference type="InterPro" id="IPR006694">
    <property type="entry name" value="Fatty_acid_hydroxylase"/>
</dbReference>
<feature type="transmembrane region" description="Helical" evidence="4">
    <location>
        <begin position="74"/>
        <end position="91"/>
    </location>
</feature>
<dbReference type="AlphaFoldDB" id="X5MLE0"/>
<keyword evidence="3" id="KW-0560">Oxidoreductase</keyword>
<evidence type="ECO:0000313" key="6">
    <source>
        <dbReference type="EMBL" id="CDO59410.1"/>
    </source>
</evidence>
<dbReference type="GO" id="GO:0005506">
    <property type="term" value="F:iron ion binding"/>
    <property type="evidence" value="ECO:0007669"/>
    <property type="project" value="InterPro"/>
</dbReference>
<dbReference type="STRING" id="1458461.BN1012_Phect1196"/>
<evidence type="ECO:0000256" key="3">
    <source>
        <dbReference type="ARBA" id="ARBA00023002"/>
    </source>
</evidence>
<comment type="similarity">
    <text evidence="1">Belongs to the sterol desaturase family.</text>
</comment>
<protein>
    <submittedName>
        <fullName evidence="6">Beta-carotene hydroxylase</fullName>
    </submittedName>
</protein>
<dbReference type="PANTHER" id="PTHR31899">
    <property type="entry name" value="BETA-CAROTENE 3-HYDROXYLASE 1, CHLOROPLASTIC"/>
    <property type="match status" value="1"/>
</dbReference>
<evidence type="ECO:0000256" key="4">
    <source>
        <dbReference type="SAM" id="Phobius"/>
    </source>
</evidence>
<dbReference type="PANTHER" id="PTHR31899:SF9">
    <property type="entry name" value="BETA-CAROTENE 3-HYDROXYLASE 1, CHLOROPLASTIC"/>
    <property type="match status" value="1"/>
</dbReference>
<accession>X5MLE0</accession>
<keyword evidence="4" id="KW-0472">Membrane</keyword>
<dbReference type="PATRIC" id="fig|1458461.3.peg.1195"/>
<proteinExistence type="inferred from homology"/>
<name>X5MLE0_9HYPH</name>
<organism evidence="6 7">
    <name type="scientific">Candidatus Phaeomarinibacter ectocarpi</name>
    <dbReference type="NCBI Taxonomy" id="1458461"/>
    <lineage>
        <taxon>Bacteria</taxon>
        <taxon>Pseudomonadati</taxon>
        <taxon>Pseudomonadota</taxon>
        <taxon>Alphaproteobacteria</taxon>
        <taxon>Hyphomicrobiales</taxon>
        <taxon>Parvibaculaceae</taxon>
        <taxon>Candidatus Phaeomarinibacter</taxon>
    </lineage>
</organism>
<reference evidence="6 7" key="1">
    <citation type="journal article" date="2014" name="Front. Genet.">
        <title>Genome and metabolic network of "Candidatus Phaeomarinobacter ectocarpi" Ec32, a new candidate genus of Alphaproteobacteria frequently associated with brown algae.</title>
        <authorList>
            <person name="Dittami S.M."/>
            <person name="Barbeyron T."/>
            <person name="Boyen C."/>
            <person name="Cambefort J."/>
            <person name="Collet G."/>
            <person name="Delage L."/>
            <person name="Gobet A."/>
            <person name="Groisillier A."/>
            <person name="Leblanc C."/>
            <person name="Michel G."/>
            <person name="Scornet D."/>
            <person name="Siegel A."/>
            <person name="Tapia J.E."/>
            <person name="Tonon T."/>
        </authorList>
    </citation>
    <scope>NUCLEOTIDE SEQUENCE [LARGE SCALE GENOMIC DNA]</scope>
    <source>
        <strain evidence="6 7">Ec32</strain>
    </source>
</reference>
<feature type="transmembrane region" description="Helical" evidence="4">
    <location>
        <begin position="50"/>
        <end position="68"/>
    </location>
</feature>
<feature type="transmembrane region" description="Helical" evidence="4">
    <location>
        <begin position="6"/>
        <end position="22"/>
    </location>
</feature>
<evidence type="ECO:0000313" key="7">
    <source>
        <dbReference type="Proteomes" id="UP000032160"/>
    </source>
</evidence>
<dbReference type="OrthoDB" id="5243888at2"/>
<dbReference type="HOGENOM" id="CLU_054855_1_0_5"/>
<keyword evidence="4" id="KW-1133">Transmembrane helix</keyword>
<evidence type="ECO:0000256" key="2">
    <source>
        <dbReference type="ARBA" id="ARBA00022746"/>
    </source>
</evidence>
<dbReference type="RefSeq" id="WP_043950073.1">
    <property type="nucleotide sequence ID" value="NZ_HG966617.1"/>
</dbReference>
<evidence type="ECO:0000259" key="5">
    <source>
        <dbReference type="Pfam" id="PF04116"/>
    </source>
</evidence>
<feature type="domain" description="Fatty acid hydroxylase" evidence="5">
    <location>
        <begin position="10"/>
        <end position="135"/>
    </location>
</feature>
<gene>
    <name evidence="6" type="ORF">BN1012_Phect1196</name>
</gene>
<dbReference type="GO" id="GO:0016119">
    <property type="term" value="P:carotene metabolic process"/>
    <property type="evidence" value="ECO:0007669"/>
    <property type="project" value="TreeGrafter"/>
</dbReference>
<dbReference type="InterPro" id="IPR045019">
    <property type="entry name" value="BETA-OHASE-like"/>
</dbReference>
<dbReference type="KEGG" id="pect:BN1012_Phect1196"/>